<feature type="domain" description="DUF202" evidence="7">
    <location>
        <begin position="8"/>
        <end position="69"/>
    </location>
</feature>
<evidence type="ECO:0000259" key="7">
    <source>
        <dbReference type="Pfam" id="PF02656"/>
    </source>
</evidence>
<dbReference type="PANTHER" id="PTHR34187:SF2">
    <property type="entry name" value="DUF202 DOMAIN-CONTAINING PROTEIN"/>
    <property type="match status" value="1"/>
</dbReference>
<keyword evidence="5 6" id="KW-0472">Membrane</keyword>
<keyword evidence="4 6" id="KW-1133">Transmembrane helix</keyword>
<dbReference type="OrthoDB" id="582337at2"/>
<organism evidence="8 10">
    <name type="scientific">Mumia zhuanghuii</name>
    <dbReference type="NCBI Taxonomy" id="2585211"/>
    <lineage>
        <taxon>Bacteria</taxon>
        <taxon>Bacillati</taxon>
        <taxon>Actinomycetota</taxon>
        <taxon>Actinomycetes</taxon>
        <taxon>Propionibacteriales</taxon>
        <taxon>Nocardioidaceae</taxon>
        <taxon>Mumia</taxon>
    </lineage>
</organism>
<proteinExistence type="predicted"/>
<dbReference type="EMBL" id="VDFR01000132">
    <property type="protein sequence ID" value="TNC36582.1"/>
    <property type="molecule type" value="Genomic_DNA"/>
</dbReference>
<keyword evidence="2" id="KW-1003">Cell membrane</keyword>
<sequence length="105" mass="11227">MNLVQLVLANERTYLAYVRTALALMAAGVAIIQFGDNLGGKTSARLVGTIILGGGIVMAVLGYVRWRDNDNRIAENEALRATPIPLLLTIATTTFGIIVLVLAIF</sequence>
<evidence type="ECO:0000313" key="9">
    <source>
        <dbReference type="EMBL" id="TNC46365.1"/>
    </source>
</evidence>
<dbReference type="RefSeq" id="WP_139106002.1">
    <property type="nucleotide sequence ID" value="NZ_VDFR01000057.1"/>
</dbReference>
<comment type="subcellular location">
    <subcellularLocation>
        <location evidence="1">Cell membrane</location>
        <topology evidence="1">Multi-pass membrane protein</topology>
    </subcellularLocation>
</comment>
<evidence type="ECO:0000256" key="2">
    <source>
        <dbReference type="ARBA" id="ARBA00022475"/>
    </source>
</evidence>
<gene>
    <name evidence="9" type="ORF">FHE65_13130</name>
    <name evidence="8" type="ORF">FHE65_25785</name>
</gene>
<keyword evidence="3 6" id="KW-0812">Transmembrane</keyword>
<feature type="transmembrane region" description="Helical" evidence="6">
    <location>
        <begin position="46"/>
        <end position="64"/>
    </location>
</feature>
<evidence type="ECO:0000256" key="6">
    <source>
        <dbReference type="SAM" id="Phobius"/>
    </source>
</evidence>
<dbReference type="GO" id="GO:0005886">
    <property type="term" value="C:plasma membrane"/>
    <property type="evidence" value="ECO:0007669"/>
    <property type="project" value="UniProtKB-SubCell"/>
</dbReference>
<dbReference type="Pfam" id="PF02656">
    <property type="entry name" value="DUF202"/>
    <property type="match status" value="1"/>
</dbReference>
<evidence type="ECO:0000256" key="4">
    <source>
        <dbReference type="ARBA" id="ARBA00022989"/>
    </source>
</evidence>
<feature type="transmembrane region" description="Helical" evidence="6">
    <location>
        <begin position="14"/>
        <end position="34"/>
    </location>
</feature>
<evidence type="ECO:0000256" key="5">
    <source>
        <dbReference type="ARBA" id="ARBA00023136"/>
    </source>
</evidence>
<dbReference type="EMBL" id="VDFR01000057">
    <property type="protein sequence ID" value="TNC46365.1"/>
    <property type="molecule type" value="Genomic_DNA"/>
</dbReference>
<dbReference type="InterPro" id="IPR052053">
    <property type="entry name" value="IM_YidH-like"/>
</dbReference>
<evidence type="ECO:0000313" key="10">
    <source>
        <dbReference type="Proteomes" id="UP000306740"/>
    </source>
</evidence>
<evidence type="ECO:0000313" key="8">
    <source>
        <dbReference type="EMBL" id="TNC36582.1"/>
    </source>
</evidence>
<dbReference type="PANTHER" id="PTHR34187">
    <property type="entry name" value="FGR18P"/>
    <property type="match status" value="1"/>
</dbReference>
<comment type="caution">
    <text evidence="8">The sequence shown here is derived from an EMBL/GenBank/DDBJ whole genome shotgun (WGS) entry which is preliminary data.</text>
</comment>
<protein>
    <submittedName>
        <fullName evidence="8">DUF202 domain-containing protein</fullName>
    </submittedName>
</protein>
<accession>A0A5C4MGD9</accession>
<reference evidence="8 10" key="1">
    <citation type="submission" date="2019-05" db="EMBL/GenBank/DDBJ databases">
        <title>Mumia sp. nov., isolated from the intestinal contents of plateau pika (Ochotona curzoniae) in the Qinghai-Tibet plateau of China.</title>
        <authorList>
            <person name="Tian Z."/>
        </authorList>
    </citation>
    <scope>NUCLEOTIDE SEQUENCE [LARGE SCALE GENOMIC DNA]</scope>
    <source>
        <strain evidence="10">527</strain>
        <strain evidence="8">Z527</strain>
    </source>
</reference>
<evidence type="ECO:0000256" key="1">
    <source>
        <dbReference type="ARBA" id="ARBA00004651"/>
    </source>
</evidence>
<dbReference type="InterPro" id="IPR003807">
    <property type="entry name" value="DUF202"/>
</dbReference>
<dbReference type="AlphaFoldDB" id="A0A5C4MGD9"/>
<evidence type="ECO:0000256" key="3">
    <source>
        <dbReference type="ARBA" id="ARBA00022692"/>
    </source>
</evidence>
<feature type="transmembrane region" description="Helical" evidence="6">
    <location>
        <begin position="84"/>
        <end position="104"/>
    </location>
</feature>
<name>A0A5C4MGD9_9ACTN</name>
<dbReference type="Proteomes" id="UP000306740">
    <property type="component" value="Unassembled WGS sequence"/>
</dbReference>